<dbReference type="PROSITE" id="PS50178">
    <property type="entry name" value="ZF_FYVE"/>
    <property type="match status" value="1"/>
</dbReference>
<keyword evidence="12" id="KW-1185">Reference proteome</keyword>
<dbReference type="Proteomes" id="UP000011518">
    <property type="component" value="Unassembled WGS sequence"/>
</dbReference>
<dbReference type="InterPro" id="IPR001849">
    <property type="entry name" value="PH_domain"/>
</dbReference>
<dbReference type="InterPro" id="IPR017455">
    <property type="entry name" value="Znf_FYVE-rel"/>
</dbReference>
<evidence type="ECO:0000256" key="3">
    <source>
        <dbReference type="ARBA" id="ARBA00022771"/>
    </source>
</evidence>
<dbReference type="InterPro" id="IPR000219">
    <property type="entry name" value="DH_dom"/>
</dbReference>
<dbReference type="CDD" id="cd15792">
    <property type="entry name" value="PH1_FGD5"/>
    <property type="match status" value="1"/>
</dbReference>
<dbReference type="InterPro" id="IPR029281">
    <property type="entry name" value="FAM194_C"/>
</dbReference>
<dbReference type="FunCoup" id="L9J8Y3">
    <property type="interactions" value="144"/>
</dbReference>
<dbReference type="SUPFAM" id="SSF48065">
    <property type="entry name" value="DBL homology domain (DH-domain)"/>
    <property type="match status" value="1"/>
</dbReference>
<keyword evidence="2" id="KW-0479">Metal-binding</keyword>
<dbReference type="STRING" id="246437.L9J8Y3"/>
<evidence type="ECO:0000259" key="8">
    <source>
        <dbReference type="PROSITE" id="PS50003"/>
    </source>
</evidence>
<dbReference type="InterPro" id="IPR013083">
    <property type="entry name" value="Znf_RING/FYVE/PHD"/>
</dbReference>
<dbReference type="Gene3D" id="3.30.40.10">
    <property type="entry name" value="Zinc/RING finger domain, C3HC4 (zinc finger)"/>
    <property type="match status" value="1"/>
</dbReference>
<evidence type="ECO:0000313" key="11">
    <source>
        <dbReference type="EMBL" id="ELW46966.1"/>
    </source>
</evidence>
<feature type="region of interest" description="Disordered" evidence="7">
    <location>
        <begin position="257"/>
        <end position="280"/>
    </location>
</feature>
<keyword evidence="4" id="KW-0862">Zinc</keyword>
<dbReference type="Gene3D" id="2.30.29.30">
    <property type="entry name" value="Pleckstrin-homology domain (PH domain)/Phosphotyrosine-binding domain (PTB)"/>
    <property type="match status" value="2"/>
</dbReference>
<dbReference type="InterPro" id="IPR035899">
    <property type="entry name" value="DBL_dom_sf"/>
</dbReference>
<feature type="compositionally biased region" description="Polar residues" evidence="7">
    <location>
        <begin position="598"/>
        <end position="615"/>
    </location>
</feature>
<comment type="subcellular location">
    <subcellularLocation>
        <location evidence="1">Cytoplasm</location>
        <location evidence="1">Cytoskeleton</location>
    </subcellularLocation>
</comment>
<keyword evidence="3 6" id="KW-0863">Zinc-finger</keyword>
<gene>
    <name evidence="11" type="ORF">TREES_T100019826</name>
</gene>
<dbReference type="InterPro" id="IPR011993">
    <property type="entry name" value="PH-like_dom_sf"/>
</dbReference>
<dbReference type="Gene3D" id="1.20.900.10">
    <property type="entry name" value="Dbl homology (DH) domain"/>
    <property type="match status" value="1"/>
</dbReference>
<dbReference type="PROSITE" id="PS50010">
    <property type="entry name" value="DH_2"/>
    <property type="match status" value="1"/>
</dbReference>
<dbReference type="SMART" id="SM00325">
    <property type="entry name" value="RhoGEF"/>
    <property type="match status" value="1"/>
</dbReference>
<dbReference type="GO" id="GO:0005085">
    <property type="term" value="F:guanyl-nucleotide exchange factor activity"/>
    <property type="evidence" value="ECO:0007669"/>
    <property type="project" value="InterPro"/>
</dbReference>
<protein>
    <recommendedName>
        <fullName evidence="13">FYVE, RhoGEF and PH domain-containing protein 5</fullName>
    </recommendedName>
</protein>
<dbReference type="Pfam" id="PF00169">
    <property type="entry name" value="PH"/>
    <property type="match status" value="1"/>
</dbReference>
<evidence type="ECO:0000256" key="5">
    <source>
        <dbReference type="ARBA" id="ARBA00023212"/>
    </source>
</evidence>
<dbReference type="SMART" id="SM00233">
    <property type="entry name" value="PH"/>
    <property type="match status" value="2"/>
</dbReference>
<reference evidence="12" key="1">
    <citation type="submission" date="2012-07" db="EMBL/GenBank/DDBJ databases">
        <title>Genome of the Chinese tree shrew, a rising model animal genetically related to primates.</title>
        <authorList>
            <person name="Zhang G."/>
            <person name="Fan Y."/>
            <person name="Yao Y."/>
            <person name="Huang Z."/>
        </authorList>
    </citation>
    <scope>NUCLEOTIDE SEQUENCE [LARGE SCALE GENOMIC DNA]</scope>
</reference>
<feature type="domain" description="DH" evidence="9">
    <location>
        <begin position="807"/>
        <end position="1038"/>
    </location>
</feature>
<dbReference type="CDD" id="cd15742">
    <property type="entry name" value="FYVE_FGD5"/>
    <property type="match status" value="1"/>
</dbReference>
<dbReference type="SUPFAM" id="SSF50729">
    <property type="entry name" value="PH domain-like"/>
    <property type="match status" value="2"/>
</dbReference>
<feature type="compositionally biased region" description="Polar residues" evidence="7">
    <location>
        <begin position="640"/>
        <end position="650"/>
    </location>
</feature>
<proteinExistence type="predicted"/>
<dbReference type="InParanoid" id="L9J8Y3"/>
<feature type="region of interest" description="Disordered" evidence="7">
    <location>
        <begin position="585"/>
        <end position="659"/>
    </location>
</feature>
<feature type="compositionally biased region" description="Acidic residues" evidence="7">
    <location>
        <begin position="856"/>
        <end position="868"/>
    </location>
</feature>
<dbReference type="PROSITE" id="PS50003">
    <property type="entry name" value="PH_DOMAIN"/>
    <property type="match status" value="1"/>
</dbReference>
<evidence type="ECO:0000256" key="6">
    <source>
        <dbReference type="PROSITE-ProRule" id="PRU00091"/>
    </source>
</evidence>
<feature type="region of interest" description="Disordered" evidence="7">
    <location>
        <begin position="345"/>
        <end position="368"/>
    </location>
</feature>
<dbReference type="PANTHER" id="PTHR23093">
    <property type="entry name" value="SIMILAR TO CHROMOSOME 3 OPEN READING FRAME 20"/>
    <property type="match status" value="1"/>
</dbReference>
<dbReference type="GO" id="GO:0005856">
    <property type="term" value="C:cytoskeleton"/>
    <property type="evidence" value="ECO:0007669"/>
    <property type="project" value="UniProtKB-SubCell"/>
</dbReference>
<dbReference type="GO" id="GO:0008270">
    <property type="term" value="F:zinc ion binding"/>
    <property type="evidence" value="ECO:0007669"/>
    <property type="project" value="UniProtKB-KW"/>
</dbReference>
<feature type="compositionally biased region" description="Basic and acidic residues" evidence="7">
    <location>
        <begin position="869"/>
        <end position="878"/>
    </location>
</feature>
<dbReference type="eggNOG" id="KOG4106">
    <property type="taxonomic scope" value="Eukaryota"/>
</dbReference>
<evidence type="ECO:0000313" key="12">
    <source>
        <dbReference type="Proteomes" id="UP000011518"/>
    </source>
</evidence>
<name>L9J8Y3_TUPCH</name>
<evidence type="ECO:0008006" key="13">
    <source>
        <dbReference type="Google" id="ProtNLM"/>
    </source>
</evidence>
<evidence type="ECO:0000259" key="10">
    <source>
        <dbReference type="PROSITE" id="PS50178"/>
    </source>
</evidence>
<evidence type="ECO:0000256" key="2">
    <source>
        <dbReference type="ARBA" id="ARBA00022723"/>
    </source>
</evidence>
<feature type="region of interest" description="Disordered" evidence="7">
    <location>
        <begin position="92"/>
        <end position="130"/>
    </location>
</feature>
<organism evidence="11 12">
    <name type="scientific">Tupaia chinensis</name>
    <name type="common">Chinese tree shrew</name>
    <name type="synonym">Tupaia belangeri chinensis</name>
    <dbReference type="NCBI Taxonomy" id="246437"/>
    <lineage>
        <taxon>Eukaryota</taxon>
        <taxon>Metazoa</taxon>
        <taxon>Chordata</taxon>
        <taxon>Craniata</taxon>
        <taxon>Vertebrata</taxon>
        <taxon>Euteleostomi</taxon>
        <taxon>Mammalia</taxon>
        <taxon>Eutheria</taxon>
        <taxon>Euarchontoglires</taxon>
        <taxon>Scandentia</taxon>
        <taxon>Tupaiidae</taxon>
        <taxon>Tupaia</taxon>
    </lineage>
</organism>
<keyword evidence="5" id="KW-0206">Cytoskeleton</keyword>
<dbReference type="Pfam" id="PF14977">
    <property type="entry name" value="FAM194"/>
    <property type="match status" value="1"/>
</dbReference>
<sequence>MNDAKSNRELYQQYTAMAPRLLAHITKLLMVCRHSGIAVPKGIRNIFEFTWEELITDPSLPTPSDILGLEISIGCPPVVAVETTAPAQALAQKKPPAAALPPPPPAVLAATGAGRHTSPSPPQPRPVPNGQEVLQRFQRQSIHLLTELLALKMKAMVESAAGANPLDITRRFVEASQLLHLNAKEMAFDYLLGTVSRSGYGGQTEKEFPPGVSAMGVNSPYQLIYQSSTACLSFSLSTGKDAKKKAAAGKMKMVEDMSTASPLRRPGTSTSTSVELSDPCPEAREKLQELCRCIEAERTSWKGRNVSYPMVLRNYRTKIPIHPASASKGDSHTPNTHHYQAVGAQAPTPTAHPPFLHRSQYPRHSQESKVPKKAIKLHYTFDDGSSFVYYPSGNIAMCQIPTCCKGRAITCLFNDTPSSSLLALFNAEGQGCVHYNLKTLCPYVLVLDEEGGTTNDHKGYVVHKWSWTSKTDTLLSLEYKVNEQMKLTVLGQDSIVVTFTSLNETVTLTVSANNCPHGPGHDKRLSHRISSMDDKVSKMTRALADIKKRFQKTVSQFMNSVLLAAGLFTIEYPVLKEEAEFSRLKVKPGPHPERGQKPSLTLGETPSRSQSARPESSTEEILREELGSVPVSPPRRKTLRSQAKATVTSRGKSREVRSPTRWAASPFDCPLVLRRLMCKEDVRAGCKCVVKPPLVSDVELERFLSAPRDPSQVLVFGIISGQNPMGTAQLQWLLDTLYSHRQQGRASPCIQCRRDPYRLLRYDLNSPLQKEPPLLVKKYCVVQGMVLMFAGGRLLFGGCVLNGYGFSKQNLLKQIFRAQQDYRLGYFLPDDYKFSAYTEPYKVCPISALAPREDLTSDEEQGSSEEEDGAARDPSLPHKVEGQSRALVIAQELLSSEKTYVETLQRLHVILELHQGIAAELEERLSNWEGQQKVADVFLAREQDFDHHAAHILQFDRCLGLLAENCLHLSSFSREQQSTPGGGQNVKHRLLRVVQRLFQYQVLLTDYLNNLCPDSAEYDHTQGVLTLISKVTDRANDSMEQGENLQKLVHIEHSVRGQGDLLQPGREFLKEGTLMKVTGKNRRPRHLFLMTDVLLYTYPQKDGKYRLKSALAVAGMKVSRPVMEKVPYALRIETAESSLTLSASSCAERDEWYSCLSRALPEDYKAQALAAFHHSVEMRERLGVSLGERPPTLVPVAHVMMCMNCGCDFSLALRRHHCHACGKIVCRNCSRNKYPLKYLKDRMAKVCDGCFAELKKRGGAVPGVLRERPVSMSFPLSSARFSGSAFSSVFHSIHPSTFKKQKKVPSALTEVAASGEGCTISGHLSRCKKGKRPWKKLWFVIKGKVLYTYAASEDKVAMESMPLLGFTIAPEKGEGSSEVGPTFHLYHKKTLFYSFKAEDPSAAQRY</sequence>
<feature type="domain" description="FYVE-type" evidence="10">
    <location>
        <begin position="1202"/>
        <end position="1255"/>
    </location>
</feature>
<keyword evidence="5" id="KW-0963">Cytoplasm</keyword>
<dbReference type="SMART" id="SM00064">
    <property type="entry name" value="FYVE"/>
    <property type="match status" value="1"/>
</dbReference>
<dbReference type="Pfam" id="PF00621">
    <property type="entry name" value="RhoGEF"/>
    <property type="match status" value="1"/>
</dbReference>
<accession>L9J8Y3</accession>
<evidence type="ECO:0000259" key="9">
    <source>
        <dbReference type="PROSITE" id="PS50010"/>
    </source>
</evidence>
<evidence type="ECO:0000256" key="4">
    <source>
        <dbReference type="ARBA" id="ARBA00022833"/>
    </source>
</evidence>
<evidence type="ECO:0000256" key="7">
    <source>
        <dbReference type="SAM" id="MobiDB-lite"/>
    </source>
</evidence>
<feature type="domain" description="PH" evidence="8">
    <location>
        <begin position="1067"/>
        <end position="1161"/>
    </location>
</feature>
<reference evidence="12" key="2">
    <citation type="journal article" date="2013" name="Nat. Commun.">
        <title>Genome of the Chinese tree shrew.</title>
        <authorList>
            <person name="Fan Y."/>
            <person name="Huang Z.Y."/>
            <person name="Cao C.C."/>
            <person name="Chen C.S."/>
            <person name="Chen Y.X."/>
            <person name="Fan D.D."/>
            <person name="He J."/>
            <person name="Hou H.L."/>
            <person name="Hu L."/>
            <person name="Hu X.T."/>
            <person name="Jiang X.T."/>
            <person name="Lai R."/>
            <person name="Lang Y.S."/>
            <person name="Liang B."/>
            <person name="Liao S.G."/>
            <person name="Mu D."/>
            <person name="Ma Y.Y."/>
            <person name="Niu Y.Y."/>
            <person name="Sun X.Q."/>
            <person name="Xia J.Q."/>
            <person name="Xiao J."/>
            <person name="Xiong Z.Q."/>
            <person name="Xu L."/>
            <person name="Yang L."/>
            <person name="Zhang Y."/>
            <person name="Zhao W."/>
            <person name="Zhao X.D."/>
            <person name="Zheng Y.T."/>
            <person name="Zhou J.M."/>
            <person name="Zhu Y.B."/>
            <person name="Zhang G.J."/>
            <person name="Wang J."/>
            <person name="Yao Y.G."/>
        </authorList>
    </citation>
    <scope>NUCLEOTIDE SEQUENCE [LARGE SCALE GENOMIC DNA]</scope>
</reference>
<dbReference type="PANTHER" id="PTHR23093:SF20">
    <property type="entry name" value="SIMILAR TO CHROMOSOME 3 OPEN READING FRAME 20"/>
    <property type="match status" value="1"/>
</dbReference>
<dbReference type="EMBL" id="KB321174">
    <property type="protein sequence ID" value="ELW46966.1"/>
    <property type="molecule type" value="Genomic_DNA"/>
</dbReference>
<evidence type="ECO:0000256" key="1">
    <source>
        <dbReference type="ARBA" id="ARBA00004245"/>
    </source>
</evidence>
<dbReference type="InterPro" id="IPR000306">
    <property type="entry name" value="Znf_FYVE"/>
</dbReference>
<dbReference type="Pfam" id="PF01363">
    <property type="entry name" value="FYVE"/>
    <property type="match status" value="1"/>
</dbReference>
<feature type="region of interest" description="Disordered" evidence="7">
    <location>
        <begin position="853"/>
        <end position="878"/>
    </location>
</feature>